<dbReference type="InterPro" id="IPR001091">
    <property type="entry name" value="RM_Methyltransferase"/>
</dbReference>
<keyword evidence="4" id="KW-0680">Restriction system</keyword>
<dbReference type="Proteomes" id="UP000604730">
    <property type="component" value="Unassembled WGS sequence"/>
</dbReference>
<reference evidence="6 7" key="1">
    <citation type="submission" date="2021-01" db="EMBL/GenBank/DDBJ databases">
        <title>Isolation and description of Catonella massiliensis sp. nov., a novel Catonella species, isolated from a stable periodontitis subject.</title>
        <authorList>
            <person name="Antezack A."/>
            <person name="Boxberger M."/>
            <person name="La Scola B."/>
            <person name="Monnet-Corti V."/>
        </authorList>
    </citation>
    <scope>NUCLEOTIDE SEQUENCE [LARGE SCALE GENOMIC DNA]</scope>
    <source>
        <strain evidence="6 7">Marseille-Q4567</strain>
    </source>
</reference>
<dbReference type="RefSeq" id="WP_208430100.1">
    <property type="nucleotide sequence ID" value="NZ_JAEPRJ010000001.1"/>
</dbReference>
<evidence type="ECO:0000313" key="7">
    <source>
        <dbReference type="Proteomes" id="UP000604730"/>
    </source>
</evidence>
<gene>
    <name evidence="6" type="ORF">JJN12_13100</name>
</gene>
<accession>A0ABS1J3F9</accession>
<evidence type="ECO:0000256" key="4">
    <source>
        <dbReference type="ARBA" id="ARBA00022747"/>
    </source>
</evidence>
<dbReference type="SUPFAM" id="SSF53335">
    <property type="entry name" value="S-adenosyl-L-methionine-dependent methyltransferases"/>
    <property type="match status" value="1"/>
</dbReference>
<organism evidence="6 7">
    <name type="scientific">Catonella massiliensis</name>
    <dbReference type="NCBI Taxonomy" id="2799636"/>
    <lineage>
        <taxon>Bacteria</taxon>
        <taxon>Bacillati</taxon>
        <taxon>Bacillota</taxon>
        <taxon>Clostridia</taxon>
        <taxon>Lachnospirales</taxon>
        <taxon>Lachnospiraceae</taxon>
        <taxon>Catonella</taxon>
    </lineage>
</organism>
<dbReference type="InterPro" id="IPR002052">
    <property type="entry name" value="DNA_methylase_N6_adenine_CS"/>
</dbReference>
<protein>
    <submittedName>
        <fullName evidence="6">Site-specific DNA-methyltransferase</fullName>
    </submittedName>
</protein>
<comment type="caution">
    <text evidence="6">The sequence shown here is derived from an EMBL/GenBank/DDBJ whole genome shotgun (WGS) entry which is preliminary data.</text>
</comment>
<dbReference type="EMBL" id="JAEPRJ010000001">
    <property type="protein sequence ID" value="MBK5898699.1"/>
    <property type="molecule type" value="Genomic_DNA"/>
</dbReference>
<evidence type="ECO:0000259" key="5">
    <source>
        <dbReference type="Pfam" id="PF01555"/>
    </source>
</evidence>
<name>A0ABS1J3F9_9FIRM</name>
<evidence type="ECO:0000256" key="2">
    <source>
        <dbReference type="ARBA" id="ARBA00022603"/>
    </source>
</evidence>
<keyword evidence="7" id="KW-1185">Reference proteome</keyword>
<keyword evidence="2" id="KW-0489">Methyltransferase</keyword>
<dbReference type="PRINTS" id="PR00508">
    <property type="entry name" value="S21N4MTFRASE"/>
</dbReference>
<dbReference type="Pfam" id="PF01555">
    <property type="entry name" value="N6_N4_Mtase"/>
    <property type="match status" value="1"/>
</dbReference>
<dbReference type="InterPro" id="IPR029063">
    <property type="entry name" value="SAM-dependent_MTases_sf"/>
</dbReference>
<sequence length="561" mass="64279">MEKKGKLELTWTDKYKNSRLEPRILIEVEDNSTGNSSNGNMLIHGDNLLALKALELQFAGNVKCIYIDPPYNTGTAFEYYDDGVEHSKWLSMMNERLKCLKTLLREDGTIFIQIDDNEQAYLRVLCDEIFGRKNFLNMISVNTKVSAGASGGGEDKKLKKNIEYILIYCKNMDSFPGFKPIYKKTELMKYIENMKEDGKSYKYTSILYRCEDFEYYKTIKDGAGDDIKIFKVNDYEVKSVKQVAQLEGITEAEVYSKYYKKIMTTTNAQTSIRTRIWDATDSENNMYRAVYIPKTGKNKGKETELLLMGKQKVLVIWLKDTAELIKGKIYKKERIGTYWDGFSWINVTKEGLVLFPNGKKPEGLLKQILEMASDEGDLVLDSFLGSGTTVATAHKMGRRWIGIEMGEQAYTHCKVRLDNVINGEQGGISKEVNWQGGGGYKFYELAEPLLVKNTALPVYQINPSYTWDMVCEAICKIEGFTYEPSGEFQGHPSENRFIHVTEEFVNTKYVMSVMKSLGEKQSLLIYCKKNQADMILPENVEVKRIPKDLLDKCKFESEVQE</sequence>
<comment type="similarity">
    <text evidence="1">Belongs to the N(4)/N(6)-methyltransferase family.</text>
</comment>
<dbReference type="PROSITE" id="PS00092">
    <property type="entry name" value="N6_MTASE"/>
    <property type="match status" value="1"/>
</dbReference>
<proteinExistence type="inferred from homology"/>
<feature type="domain" description="DNA methylase N-4/N-6" evidence="5">
    <location>
        <begin position="62"/>
        <end position="411"/>
    </location>
</feature>
<dbReference type="Gene3D" id="3.40.50.150">
    <property type="entry name" value="Vaccinia Virus protein VP39"/>
    <property type="match status" value="1"/>
</dbReference>
<dbReference type="InterPro" id="IPR002941">
    <property type="entry name" value="DNA_methylase_N4/N6"/>
</dbReference>
<evidence type="ECO:0000313" key="6">
    <source>
        <dbReference type="EMBL" id="MBK5898699.1"/>
    </source>
</evidence>
<evidence type="ECO:0000256" key="3">
    <source>
        <dbReference type="ARBA" id="ARBA00022679"/>
    </source>
</evidence>
<keyword evidence="3" id="KW-0808">Transferase</keyword>
<evidence type="ECO:0000256" key="1">
    <source>
        <dbReference type="ARBA" id="ARBA00006594"/>
    </source>
</evidence>